<keyword evidence="3" id="KW-1185">Reference proteome</keyword>
<evidence type="ECO:0000313" key="2">
    <source>
        <dbReference type="EMBL" id="WDE08477.1"/>
    </source>
</evidence>
<reference evidence="2 3" key="2">
    <citation type="journal article" date="2022" name="Mar. Drugs">
        <title>Bioassay-Guided Fractionation Leads to the Detection of Cholic Acid Generated by the Rare Thalassomonas sp.</title>
        <authorList>
            <person name="Pheiffer F."/>
            <person name="Schneider Y.K."/>
            <person name="Hansen E.H."/>
            <person name="Andersen J.H."/>
            <person name="Isaksson J."/>
            <person name="Busche T."/>
            <person name="R C."/>
            <person name="Kalinowski J."/>
            <person name="Zyl L.V."/>
            <person name="Trindade M."/>
        </authorList>
    </citation>
    <scope>NUCLEOTIDE SEQUENCE [LARGE SCALE GENOMIC DNA]</scope>
    <source>
        <strain evidence="2 3">XOM25</strain>
    </source>
</reference>
<evidence type="ECO:0008006" key="4">
    <source>
        <dbReference type="Google" id="ProtNLM"/>
    </source>
</evidence>
<feature type="region of interest" description="Disordered" evidence="1">
    <location>
        <begin position="39"/>
        <end position="60"/>
    </location>
</feature>
<dbReference type="Proteomes" id="UP000032352">
    <property type="component" value="Chromosome pTvir"/>
</dbReference>
<dbReference type="AlphaFoldDB" id="A0AAE9ZCX6"/>
<proteinExistence type="predicted"/>
<sequence length="465" mass="52448">MNKSTDMNKEAVIGIFKLPGFVCLTLALTGFSHAHGKQADTSEFSQSGPMAEMTSEAASTADEWLDDWGDEITETSPWHFSGFAEAGYGEFTRDNVTQKQESLAELRAKLEVNYTNESFTFNSETDVLFDEVTGQTEFNTRELNFTFSASENTDIVAGRQVITWGKGDYLFLNDLFAKDWQSFFAGRDDAYLKAANDAIRVMHYVGSTSIDLVYSPEFTADDYINGERFSFYSPANMANIAPNSFAVATTKGAQTALRLATTHRGVEYAFYGYRGFWTQPVGVQNRGADAGKFYFPRLNSYGASIRTPLAGGLFNAELAVYNSTEDSKGDKPLIANGQIRLLLGYEQELARELTAAVQFYLEHTKHHHELAKNAVYPHSLVDENRQVLTLRLTQLLLRQQLTASLFTFYSPTDQDVYLKSSLSYRYNDHWQLSGGANLFWGKNNHTFFGQHKDNSNLWLRVRYNY</sequence>
<accession>A0AAE9ZCX6</accession>
<evidence type="ECO:0000256" key="1">
    <source>
        <dbReference type="SAM" id="MobiDB-lite"/>
    </source>
</evidence>
<name>A0AAE9ZCX6_9GAMM</name>
<dbReference type="EMBL" id="CP059734">
    <property type="protein sequence ID" value="WDE08477.1"/>
    <property type="molecule type" value="Genomic_DNA"/>
</dbReference>
<dbReference type="RefSeq" id="WP_053046507.1">
    <property type="nucleotide sequence ID" value="NZ_CP059734.1"/>
</dbReference>
<dbReference type="KEGG" id="tvd:SG34_031635"/>
<reference evidence="2 3" key="1">
    <citation type="journal article" date="2015" name="Genome Announc.">
        <title>Draft Genome Sequences of Marine Isolates of Thalassomonas viridans and Thalassomonas actiniarum.</title>
        <authorList>
            <person name="Olonade I."/>
            <person name="van Zyl L.J."/>
            <person name="Trindade M."/>
        </authorList>
    </citation>
    <scope>NUCLEOTIDE SEQUENCE [LARGE SCALE GENOMIC DNA]</scope>
    <source>
        <strain evidence="2 3">XOM25</strain>
    </source>
</reference>
<feature type="compositionally biased region" description="Polar residues" evidence="1">
    <location>
        <begin position="39"/>
        <end position="48"/>
    </location>
</feature>
<evidence type="ECO:0000313" key="3">
    <source>
        <dbReference type="Proteomes" id="UP000032352"/>
    </source>
</evidence>
<protein>
    <recommendedName>
        <fullName evidence="4">Porin</fullName>
    </recommendedName>
</protein>
<organism evidence="2 3">
    <name type="scientific">Thalassomonas viridans</name>
    <dbReference type="NCBI Taxonomy" id="137584"/>
    <lineage>
        <taxon>Bacteria</taxon>
        <taxon>Pseudomonadati</taxon>
        <taxon>Pseudomonadota</taxon>
        <taxon>Gammaproteobacteria</taxon>
        <taxon>Alteromonadales</taxon>
        <taxon>Colwelliaceae</taxon>
        <taxon>Thalassomonas</taxon>
    </lineage>
</organism>
<gene>
    <name evidence="2" type="ORF">SG34_031635</name>
</gene>